<dbReference type="InterPro" id="IPR036961">
    <property type="entry name" value="Kinesin_motor_dom_sf"/>
</dbReference>
<evidence type="ECO:0000259" key="10">
    <source>
        <dbReference type="PROSITE" id="PS50067"/>
    </source>
</evidence>
<dbReference type="PROSITE" id="PS00411">
    <property type="entry name" value="KINESIN_MOTOR_1"/>
    <property type="match status" value="1"/>
</dbReference>
<keyword evidence="1 7" id="KW-0493">Microtubule</keyword>
<dbReference type="PROSITE" id="PS50067">
    <property type="entry name" value="KINESIN_MOTOR_2"/>
    <property type="match status" value="1"/>
</dbReference>
<protein>
    <recommendedName>
        <fullName evidence="7">Kinesin-like protein</fullName>
    </recommendedName>
</protein>
<dbReference type="PANTHER" id="PTHR47968:SF13">
    <property type="entry name" value="KINESIN-LIKE PROTEIN KIF19 ISOFORM X1"/>
    <property type="match status" value="1"/>
</dbReference>
<evidence type="ECO:0000256" key="6">
    <source>
        <dbReference type="PROSITE-ProRule" id="PRU00283"/>
    </source>
</evidence>
<keyword evidence="4 8" id="KW-0175">Coiled coil</keyword>
<dbReference type="Gene3D" id="3.40.850.10">
    <property type="entry name" value="Kinesin motor domain"/>
    <property type="match status" value="1"/>
</dbReference>
<dbReference type="PANTHER" id="PTHR47968">
    <property type="entry name" value="CENTROMERE PROTEIN E"/>
    <property type="match status" value="1"/>
</dbReference>
<keyword evidence="2 6" id="KW-0547">Nucleotide-binding</keyword>
<reference evidence="12" key="1">
    <citation type="submission" date="2016-03" db="EMBL/GenBank/DDBJ databases">
        <authorList>
            <person name="Devillers Hugo."/>
        </authorList>
    </citation>
    <scope>NUCLEOTIDE SEQUENCE [LARGE SCALE GENOMIC DNA]</scope>
</reference>
<dbReference type="OrthoDB" id="3176171at2759"/>
<evidence type="ECO:0000256" key="3">
    <source>
        <dbReference type="ARBA" id="ARBA00022840"/>
    </source>
</evidence>
<organism evidence="11 12">
    <name type="scientific">Lachancea nothofagi CBS 11611</name>
    <dbReference type="NCBI Taxonomy" id="1266666"/>
    <lineage>
        <taxon>Eukaryota</taxon>
        <taxon>Fungi</taxon>
        <taxon>Dikarya</taxon>
        <taxon>Ascomycota</taxon>
        <taxon>Saccharomycotina</taxon>
        <taxon>Saccharomycetes</taxon>
        <taxon>Saccharomycetales</taxon>
        <taxon>Saccharomycetaceae</taxon>
        <taxon>Lachancea</taxon>
    </lineage>
</organism>
<dbReference type="GO" id="GO:0005524">
    <property type="term" value="F:ATP binding"/>
    <property type="evidence" value="ECO:0007669"/>
    <property type="project" value="UniProtKB-UniRule"/>
</dbReference>
<proteinExistence type="inferred from homology"/>
<feature type="region of interest" description="Disordered" evidence="9">
    <location>
        <begin position="767"/>
        <end position="809"/>
    </location>
</feature>
<name>A0A1G4JDL7_9SACH</name>
<feature type="binding site" evidence="6">
    <location>
        <begin position="162"/>
        <end position="169"/>
    </location>
    <ligand>
        <name>ATP</name>
        <dbReference type="ChEBI" id="CHEBI:30616"/>
    </ligand>
</feature>
<keyword evidence="3 6" id="KW-0067">ATP-binding</keyword>
<evidence type="ECO:0000256" key="9">
    <source>
        <dbReference type="SAM" id="MobiDB-lite"/>
    </source>
</evidence>
<evidence type="ECO:0000256" key="4">
    <source>
        <dbReference type="ARBA" id="ARBA00023054"/>
    </source>
</evidence>
<comment type="similarity">
    <text evidence="6 7">Belongs to the TRAFAC class myosin-kinesin ATPase superfamily. Kinesin family.</text>
</comment>
<accession>A0A1G4JDL7</accession>
<dbReference type="InterPro" id="IPR027417">
    <property type="entry name" value="P-loop_NTPase"/>
</dbReference>
<evidence type="ECO:0000256" key="2">
    <source>
        <dbReference type="ARBA" id="ARBA00022741"/>
    </source>
</evidence>
<keyword evidence="12" id="KW-1185">Reference proteome</keyword>
<dbReference type="InterPro" id="IPR019821">
    <property type="entry name" value="Kinesin_motor_CS"/>
</dbReference>
<evidence type="ECO:0000256" key="5">
    <source>
        <dbReference type="ARBA" id="ARBA00023175"/>
    </source>
</evidence>
<evidence type="ECO:0000313" key="12">
    <source>
        <dbReference type="Proteomes" id="UP000189911"/>
    </source>
</evidence>
<feature type="region of interest" description="Disordered" evidence="9">
    <location>
        <begin position="99"/>
        <end position="118"/>
    </location>
</feature>
<feature type="domain" description="Kinesin motor" evidence="10">
    <location>
        <begin position="12"/>
        <end position="409"/>
    </location>
</feature>
<feature type="coiled-coil region" evidence="8">
    <location>
        <begin position="424"/>
        <end position="451"/>
    </location>
</feature>
<dbReference type="GO" id="GO:0005874">
    <property type="term" value="C:microtubule"/>
    <property type="evidence" value="ECO:0007669"/>
    <property type="project" value="UniProtKB-KW"/>
</dbReference>
<feature type="compositionally biased region" description="Basic and acidic residues" evidence="9">
    <location>
        <begin position="780"/>
        <end position="794"/>
    </location>
</feature>
<dbReference type="GO" id="GO:0008017">
    <property type="term" value="F:microtubule binding"/>
    <property type="evidence" value="ECO:0007669"/>
    <property type="project" value="InterPro"/>
</dbReference>
<keyword evidence="5 6" id="KW-0505">Motor protein</keyword>
<feature type="compositionally biased region" description="Low complexity" evidence="9">
    <location>
        <begin position="102"/>
        <end position="112"/>
    </location>
</feature>
<evidence type="ECO:0000256" key="1">
    <source>
        <dbReference type="ARBA" id="ARBA00022701"/>
    </source>
</evidence>
<dbReference type="SMART" id="SM00129">
    <property type="entry name" value="KISc"/>
    <property type="match status" value="1"/>
</dbReference>
<feature type="compositionally biased region" description="Polar residues" evidence="9">
    <location>
        <begin position="795"/>
        <end position="809"/>
    </location>
</feature>
<dbReference type="Pfam" id="PF00225">
    <property type="entry name" value="Kinesin"/>
    <property type="match status" value="1"/>
</dbReference>
<dbReference type="EMBL" id="LT598448">
    <property type="protein sequence ID" value="SCU88267.1"/>
    <property type="molecule type" value="Genomic_DNA"/>
</dbReference>
<evidence type="ECO:0000313" key="11">
    <source>
        <dbReference type="EMBL" id="SCU88267.1"/>
    </source>
</evidence>
<gene>
    <name evidence="11" type="ORF">LANO_0D01596G</name>
</gene>
<dbReference type="GO" id="GO:0003777">
    <property type="term" value="F:microtubule motor activity"/>
    <property type="evidence" value="ECO:0007669"/>
    <property type="project" value="InterPro"/>
</dbReference>
<sequence length="809" mass="91830">MDSKIPQSRQSSIVVAVRVRPFTEHEQARLINEHTAFGNLHLGDANLRLPGMESSTPTKGVPHRFKPQGLRQTVDCVDDKMLIFDPAENNPLRRISETVLNSLSTPSSSHGSRSSRRSGEQKFVFDRVFNMESSQLEVYEATTRPLLDSVLDGFNGTVFAYGATGCGKTYTVSGPPENPGIIFLTMQELFTKMDEMRDTKKFDLTASYLEIYNETIRDLLVPETSSKKLVLREDALRHISVANLSHHSLKTVEDVMDLVIRGNNNRTTSATDANETSSRSHAVLQVHIKQMNRTAELTEEQKFATLSLIDLAGSERASATKNRGERLHEGANINRSLLALGNCINALCVNGKKGATCHVPYRDSKLTRLLKFSLGGNCKTVMIVCVSPGSNHYDETLNTLKYASRAKEIKTKVIRNQHSLDRHVGSYLKMITEQKQEIEELRSRERKMIDLEISKYKITRERIHMASWDSVQALRHNYKNSEKFQHLKMIKSLILCKRRFLQMVAVELAVLLKLIAPNMELYSDCLAIHEQLVEKVRNLEQSFDTPDELDSSLEHTREIDLIKLQEMENWCEETDLVWYESLLSWVSESVRNEVLVYSSVMMEKLMEDATLVKRLKFVSQTLLRATRDRENGDELQDINVLEQLHQEIRGLVHIDEEFDTFAANIHNNLNSTANTSVPGSDSTQNWNLRRATSTLPYRRHANAKIVKSNSGTPSPIQRSRILNNTKAAKKVRWSELVPGNDSTSMMLDDDNQNPRSAMIWPSYEEDISMQDAPDPNPSQHNEKVFRPDVRDSSTGRKMSLTSTALVRGK</sequence>
<dbReference type="Proteomes" id="UP000189911">
    <property type="component" value="Chromosome D"/>
</dbReference>
<dbReference type="GO" id="GO:0007018">
    <property type="term" value="P:microtubule-based movement"/>
    <property type="evidence" value="ECO:0007669"/>
    <property type="project" value="InterPro"/>
</dbReference>
<dbReference type="SUPFAM" id="SSF52540">
    <property type="entry name" value="P-loop containing nucleoside triphosphate hydrolases"/>
    <property type="match status" value="1"/>
</dbReference>
<dbReference type="InterPro" id="IPR027640">
    <property type="entry name" value="Kinesin-like_fam"/>
</dbReference>
<dbReference type="AlphaFoldDB" id="A0A1G4JDL7"/>
<dbReference type="CDD" id="cd01370">
    <property type="entry name" value="KISc_KIP3_like"/>
    <property type="match status" value="1"/>
</dbReference>
<evidence type="ECO:0000256" key="8">
    <source>
        <dbReference type="SAM" id="Coils"/>
    </source>
</evidence>
<dbReference type="InterPro" id="IPR001752">
    <property type="entry name" value="Kinesin_motor_dom"/>
</dbReference>
<dbReference type="PRINTS" id="PR00380">
    <property type="entry name" value="KINESINHEAVY"/>
</dbReference>
<evidence type="ECO:0000256" key="7">
    <source>
        <dbReference type="RuleBase" id="RU000394"/>
    </source>
</evidence>